<dbReference type="GO" id="GO:0005524">
    <property type="term" value="F:ATP binding"/>
    <property type="evidence" value="ECO:0007669"/>
    <property type="project" value="UniProtKB-KW"/>
</dbReference>
<dbReference type="Proteomes" id="UP001190700">
    <property type="component" value="Unassembled WGS sequence"/>
</dbReference>
<dbReference type="GO" id="GO:0009791">
    <property type="term" value="P:post-embryonic development"/>
    <property type="evidence" value="ECO:0007669"/>
    <property type="project" value="UniProtKB-ARBA"/>
</dbReference>
<evidence type="ECO:0000256" key="2">
    <source>
        <dbReference type="ARBA" id="ARBA00012837"/>
    </source>
</evidence>
<dbReference type="Pfam" id="PF03485">
    <property type="entry name" value="Arg_tRNA_synt_N"/>
    <property type="match status" value="1"/>
</dbReference>
<evidence type="ECO:0000259" key="11">
    <source>
        <dbReference type="SMART" id="SM01016"/>
    </source>
</evidence>
<dbReference type="NCBIfam" id="TIGR00456">
    <property type="entry name" value="argS"/>
    <property type="match status" value="1"/>
</dbReference>
<dbReference type="FunFam" id="3.30.1360.70:FF:000002">
    <property type="entry name" value="arginine--tRNA ligase, cytoplasmic"/>
    <property type="match status" value="1"/>
</dbReference>
<accession>A0AAE0LKJ1</accession>
<dbReference type="GO" id="GO:0006420">
    <property type="term" value="P:arginyl-tRNA aminoacylation"/>
    <property type="evidence" value="ECO:0007669"/>
    <property type="project" value="InterPro"/>
</dbReference>
<organism evidence="12 13">
    <name type="scientific">Cymbomonas tetramitiformis</name>
    <dbReference type="NCBI Taxonomy" id="36881"/>
    <lineage>
        <taxon>Eukaryota</taxon>
        <taxon>Viridiplantae</taxon>
        <taxon>Chlorophyta</taxon>
        <taxon>Pyramimonadophyceae</taxon>
        <taxon>Pyramimonadales</taxon>
        <taxon>Pyramimonadaceae</taxon>
        <taxon>Cymbomonas</taxon>
    </lineage>
</organism>
<dbReference type="GO" id="GO:0048608">
    <property type="term" value="P:reproductive structure development"/>
    <property type="evidence" value="ECO:0007669"/>
    <property type="project" value="UniProtKB-ARBA"/>
</dbReference>
<dbReference type="PROSITE" id="PS00178">
    <property type="entry name" value="AA_TRNA_LIGASE_I"/>
    <property type="match status" value="1"/>
</dbReference>
<keyword evidence="3 10" id="KW-0436">Ligase</keyword>
<evidence type="ECO:0000256" key="10">
    <source>
        <dbReference type="RuleBase" id="RU363038"/>
    </source>
</evidence>
<dbReference type="PRINTS" id="PR01038">
    <property type="entry name" value="TRNASYNTHARG"/>
</dbReference>
<dbReference type="Gene3D" id="3.40.50.620">
    <property type="entry name" value="HUPs"/>
    <property type="match status" value="1"/>
</dbReference>
<dbReference type="Pfam" id="PF00750">
    <property type="entry name" value="tRNA-synt_1d"/>
    <property type="match status" value="1"/>
</dbReference>
<feature type="domain" description="Arginyl tRNA synthetase N-terminal" evidence="11">
    <location>
        <begin position="99"/>
        <end position="188"/>
    </location>
</feature>
<keyword evidence="6 10" id="KW-0648">Protein biosynthesis</keyword>
<evidence type="ECO:0000256" key="6">
    <source>
        <dbReference type="ARBA" id="ARBA00022917"/>
    </source>
</evidence>
<dbReference type="FunFam" id="3.40.50.620:FF:000116">
    <property type="entry name" value="Arginine--tRNA ligase"/>
    <property type="match status" value="1"/>
</dbReference>
<keyword evidence="4 10" id="KW-0547">Nucleotide-binding</keyword>
<dbReference type="InterPro" id="IPR014729">
    <property type="entry name" value="Rossmann-like_a/b/a_fold"/>
</dbReference>
<evidence type="ECO:0000256" key="9">
    <source>
        <dbReference type="ARBA" id="ARBA00049339"/>
    </source>
</evidence>
<evidence type="ECO:0000256" key="1">
    <source>
        <dbReference type="ARBA" id="ARBA00005594"/>
    </source>
</evidence>
<protein>
    <recommendedName>
        <fullName evidence="2">arginine--tRNA ligase</fullName>
        <ecNumber evidence="2">6.1.1.19</ecNumber>
    </recommendedName>
    <alternativeName>
        <fullName evidence="8">Arginyl-tRNA synthetase</fullName>
    </alternativeName>
</protein>
<comment type="similarity">
    <text evidence="1 10">Belongs to the class-I aminoacyl-tRNA synthetase family.</text>
</comment>
<comment type="catalytic activity">
    <reaction evidence="9">
        <text>tRNA(Arg) + L-arginine + ATP = L-arginyl-tRNA(Arg) + AMP + diphosphate</text>
        <dbReference type="Rhea" id="RHEA:20301"/>
        <dbReference type="Rhea" id="RHEA-COMP:9658"/>
        <dbReference type="Rhea" id="RHEA-COMP:9673"/>
        <dbReference type="ChEBI" id="CHEBI:30616"/>
        <dbReference type="ChEBI" id="CHEBI:32682"/>
        <dbReference type="ChEBI" id="CHEBI:33019"/>
        <dbReference type="ChEBI" id="CHEBI:78442"/>
        <dbReference type="ChEBI" id="CHEBI:78513"/>
        <dbReference type="ChEBI" id="CHEBI:456215"/>
        <dbReference type="EC" id="6.1.1.19"/>
    </reaction>
</comment>
<dbReference type="EMBL" id="LGRX02000353">
    <property type="protein sequence ID" value="KAK3288796.1"/>
    <property type="molecule type" value="Genomic_DNA"/>
</dbReference>
<dbReference type="SUPFAM" id="SSF52374">
    <property type="entry name" value="Nucleotidylyl transferase"/>
    <property type="match status" value="1"/>
</dbReference>
<reference evidence="12 13" key="1">
    <citation type="journal article" date="2015" name="Genome Biol. Evol.">
        <title>Comparative Genomics of a Bacterivorous Green Alga Reveals Evolutionary Causalities and Consequences of Phago-Mixotrophic Mode of Nutrition.</title>
        <authorList>
            <person name="Burns J.A."/>
            <person name="Paasch A."/>
            <person name="Narechania A."/>
            <person name="Kim E."/>
        </authorList>
    </citation>
    <scope>NUCLEOTIDE SEQUENCE [LARGE SCALE GENOMIC DNA]</scope>
    <source>
        <strain evidence="12 13">PLY_AMNH</strain>
    </source>
</reference>
<evidence type="ECO:0000256" key="3">
    <source>
        <dbReference type="ARBA" id="ARBA00022598"/>
    </source>
</evidence>
<evidence type="ECO:0000313" key="12">
    <source>
        <dbReference type="EMBL" id="KAK3288796.1"/>
    </source>
</evidence>
<dbReference type="PANTHER" id="PTHR11956:SF5">
    <property type="entry name" value="ARGININE--TRNA LIGASE, CYTOPLASMIC"/>
    <property type="match status" value="1"/>
</dbReference>
<dbReference type="InterPro" id="IPR001412">
    <property type="entry name" value="aa-tRNA-synth_I_CS"/>
</dbReference>
<evidence type="ECO:0000313" key="13">
    <source>
        <dbReference type="Proteomes" id="UP001190700"/>
    </source>
</evidence>
<evidence type="ECO:0000256" key="5">
    <source>
        <dbReference type="ARBA" id="ARBA00022840"/>
    </source>
</evidence>
<dbReference type="GO" id="GO:0004814">
    <property type="term" value="F:arginine-tRNA ligase activity"/>
    <property type="evidence" value="ECO:0007669"/>
    <property type="project" value="UniProtKB-EC"/>
</dbReference>
<dbReference type="SUPFAM" id="SSF55190">
    <property type="entry name" value="Arginyl-tRNA synthetase (ArgRS), N-terminal 'additional' domain"/>
    <property type="match status" value="1"/>
</dbReference>
<dbReference type="AlphaFoldDB" id="A0AAE0LKJ1"/>
<evidence type="ECO:0000256" key="7">
    <source>
        <dbReference type="ARBA" id="ARBA00023146"/>
    </source>
</evidence>
<dbReference type="CDD" id="cd00671">
    <property type="entry name" value="ArgRS_core"/>
    <property type="match status" value="1"/>
</dbReference>
<keyword evidence="5 10" id="KW-0067">ATP-binding</keyword>
<keyword evidence="13" id="KW-1185">Reference proteome</keyword>
<dbReference type="InterPro" id="IPR036695">
    <property type="entry name" value="Arg-tRNA-synth_N_sf"/>
</dbReference>
<gene>
    <name evidence="12" type="ORF">CYMTET_3733</name>
</gene>
<dbReference type="InterPro" id="IPR001278">
    <property type="entry name" value="Arg-tRNA-ligase"/>
</dbReference>
<dbReference type="PANTHER" id="PTHR11956">
    <property type="entry name" value="ARGINYL-TRNA SYNTHETASE"/>
    <property type="match status" value="1"/>
</dbReference>
<dbReference type="Gene3D" id="3.30.1360.70">
    <property type="entry name" value="Arginyl tRNA synthetase N-terminal domain"/>
    <property type="match status" value="1"/>
</dbReference>
<feature type="non-terminal residue" evidence="12">
    <location>
        <position position="540"/>
    </location>
</feature>
<keyword evidence="7 10" id="KW-0030">Aminoacyl-tRNA synthetase</keyword>
<dbReference type="InterPro" id="IPR035684">
    <property type="entry name" value="ArgRS_core"/>
</dbReference>
<name>A0AAE0LKJ1_9CHLO</name>
<sequence length="540" mass="59733">MHVAPRRLPCTFRTLSSHRSFSQRALPRREPHPTITEFSARHLNASFRTCVSLRRKRHEQLQKHAETIARPHSFQTYALVAEKDSPEASSVSSRNAVRTEVAKLFAKAIEQVFPGQELAPIISPCNNPKFGDYQCNNAMPLFATFKGKEDAPFKNPREIATAILDALPDSPLISETSIAGPGFINARVSSEWLSQELQGLLRNGSSSWAPPIPQDREKVIVDFSSPNIAKEMHVGHLRSTIIGDTICRLLEFSGAEVLRLNHVGDWGTQFGMLIEFLKEETGGSPENASKAVGDLQAFYKKAKAKFDEDEDFKLRAQKAVVQLQGGDPESLALWQGICDVSRREFDSLYKRLGVELEERGESYYNPLIPEVLAELKANKVSILSDGAMCVFPKGKDGEIDTDSTPLIVQKSDGGFNYASTDLTAIKQRLFTEDADWIIYVTDVGQQSHFKMVFETAERAGWLAADARAGRGAPRIDHVGFGLVLGDDGKRFRTRSGEVVSCPFCTPLPLSASARWKSSRAVHVPSPCSGTWNCESAVHSK</sequence>
<evidence type="ECO:0000256" key="8">
    <source>
        <dbReference type="ARBA" id="ARBA00033033"/>
    </source>
</evidence>
<evidence type="ECO:0000256" key="4">
    <source>
        <dbReference type="ARBA" id="ARBA00022741"/>
    </source>
</evidence>
<dbReference type="GO" id="GO:0005737">
    <property type="term" value="C:cytoplasm"/>
    <property type="evidence" value="ECO:0007669"/>
    <property type="project" value="InterPro"/>
</dbReference>
<proteinExistence type="inferred from homology"/>
<dbReference type="EC" id="6.1.1.19" evidence="2"/>
<dbReference type="InterPro" id="IPR005148">
    <property type="entry name" value="Arg-tRNA-synth_N"/>
</dbReference>
<comment type="caution">
    <text evidence="12">The sequence shown here is derived from an EMBL/GenBank/DDBJ whole genome shotgun (WGS) entry which is preliminary data.</text>
</comment>
<dbReference type="SMART" id="SM01016">
    <property type="entry name" value="Arg_tRNA_synt_N"/>
    <property type="match status" value="1"/>
</dbReference>